<accession>A0A6J4U695</accession>
<gene>
    <name evidence="2" type="ORF">AVDCRST_MAG49-925</name>
</gene>
<feature type="region of interest" description="Disordered" evidence="1">
    <location>
        <begin position="96"/>
        <end position="184"/>
    </location>
</feature>
<reference evidence="2" key="1">
    <citation type="submission" date="2020-02" db="EMBL/GenBank/DDBJ databases">
        <authorList>
            <person name="Meier V. D."/>
        </authorList>
    </citation>
    <scope>NUCLEOTIDE SEQUENCE</scope>
    <source>
        <strain evidence="2">AVDCRST_MAG49</strain>
    </source>
</reference>
<dbReference type="EMBL" id="CADCWG010000058">
    <property type="protein sequence ID" value="CAA9541716.1"/>
    <property type="molecule type" value="Genomic_DNA"/>
</dbReference>
<keyword evidence="2" id="KW-0830">Ubiquinone</keyword>
<feature type="region of interest" description="Disordered" evidence="1">
    <location>
        <begin position="1"/>
        <end position="41"/>
    </location>
</feature>
<evidence type="ECO:0000256" key="1">
    <source>
        <dbReference type="SAM" id="MobiDB-lite"/>
    </source>
</evidence>
<proteinExistence type="predicted"/>
<name>A0A6J4U695_9BACT</name>
<feature type="non-terminal residue" evidence="2">
    <location>
        <position position="1"/>
    </location>
</feature>
<evidence type="ECO:0000313" key="2">
    <source>
        <dbReference type="EMBL" id="CAA9541716.1"/>
    </source>
</evidence>
<sequence length="184" mass="21241">GPTRTRSDRPRRRPGDGFAYHLLGPPGGAGTDPARPPGDQRALRLGLARGGRDRRRAPRHHRQPGLRSAHLLRRLPHRAPRPALHARLSRHGLLCRRFDGPGRRPRRAVRRRRRRHDGGWRAHRPGRRWLPRCVRPGTDRQARRCLPRPADAREAQRRPSARHRGAPGRGESPWHRSPHRPRLL</sequence>
<feature type="compositionally biased region" description="Basic residues" evidence="1">
    <location>
        <begin position="103"/>
        <end position="130"/>
    </location>
</feature>
<dbReference type="AlphaFoldDB" id="A0A6J4U695"/>
<organism evidence="2">
    <name type="scientific">uncultured Thermomicrobiales bacterium</name>
    <dbReference type="NCBI Taxonomy" id="1645740"/>
    <lineage>
        <taxon>Bacteria</taxon>
        <taxon>Pseudomonadati</taxon>
        <taxon>Thermomicrobiota</taxon>
        <taxon>Thermomicrobia</taxon>
        <taxon>Thermomicrobiales</taxon>
        <taxon>environmental samples</taxon>
    </lineage>
</organism>
<feature type="non-terminal residue" evidence="2">
    <location>
        <position position="184"/>
    </location>
</feature>
<protein>
    <submittedName>
        <fullName evidence="2">NADH dehydrogenase (Ubiquinone), 24 kDa subunit</fullName>
    </submittedName>
</protein>